<evidence type="ECO:0000313" key="5">
    <source>
        <dbReference type="EMBL" id="MFC6880020.1"/>
    </source>
</evidence>
<feature type="domain" description="HTH gntR-type" evidence="4">
    <location>
        <begin position="9"/>
        <end position="77"/>
    </location>
</feature>
<comment type="caution">
    <text evidence="5">The sequence shown here is derived from an EMBL/GenBank/DDBJ whole genome shotgun (WGS) entry which is preliminary data.</text>
</comment>
<dbReference type="SMART" id="SM00345">
    <property type="entry name" value="HTH_GNTR"/>
    <property type="match status" value="1"/>
</dbReference>
<keyword evidence="2" id="KW-0238">DNA-binding</keyword>
<dbReference type="Pfam" id="PF00392">
    <property type="entry name" value="GntR"/>
    <property type="match status" value="1"/>
</dbReference>
<evidence type="ECO:0000256" key="1">
    <source>
        <dbReference type="ARBA" id="ARBA00023015"/>
    </source>
</evidence>
<proteinExistence type="predicted"/>
<reference evidence="6" key="1">
    <citation type="journal article" date="2019" name="Int. J. Syst. Evol. Microbiol.">
        <title>The Global Catalogue of Microorganisms (GCM) 10K type strain sequencing project: providing services to taxonomists for standard genome sequencing and annotation.</title>
        <authorList>
            <consortium name="The Broad Institute Genomics Platform"/>
            <consortium name="The Broad Institute Genome Sequencing Center for Infectious Disease"/>
            <person name="Wu L."/>
            <person name="Ma J."/>
        </authorList>
    </citation>
    <scope>NUCLEOTIDE SEQUENCE [LARGE SCALE GENOMIC DNA]</scope>
    <source>
        <strain evidence="6">JCM 3369</strain>
    </source>
</reference>
<dbReference type="SUPFAM" id="SSF46785">
    <property type="entry name" value="Winged helix' DNA-binding domain"/>
    <property type="match status" value="1"/>
</dbReference>
<dbReference type="InterPro" id="IPR008920">
    <property type="entry name" value="TF_FadR/GntR_C"/>
</dbReference>
<dbReference type="InterPro" id="IPR036390">
    <property type="entry name" value="WH_DNA-bd_sf"/>
</dbReference>
<evidence type="ECO:0000256" key="2">
    <source>
        <dbReference type="ARBA" id="ARBA00023125"/>
    </source>
</evidence>
<accession>A0ABW2CG97</accession>
<gene>
    <name evidence="5" type="ORF">ACFQKB_09620</name>
</gene>
<dbReference type="Gene3D" id="1.20.120.530">
    <property type="entry name" value="GntR ligand-binding domain-like"/>
    <property type="match status" value="1"/>
</dbReference>
<dbReference type="InterPro" id="IPR000524">
    <property type="entry name" value="Tscrpt_reg_HTH_GntR"/>
</dbReference>
<organism evidence="5 6">
    <name type="scientific">Actinomadura yumaensis</name>
    <dbReference type="NCBI Taxonomy" id="111807"/>
    <lineage>
        <taxon>Bacteria</taxon>
        <taxon>Bacillati</taxon>
        <taxon>Actinomycetota</taxon>
        <taxon>Actinomycetes</taxon>
        <taxon>Streptosporangiales</taxon>
        <taxon>Thermomonosporaceae</taxon>
        <taxon>Actinomadura</taxon>
    </lineage>
</organism>
<dbReference type="CDD" id="cd07377">
    <property type="entry name" value="WHTH_GntR"/>
    <property type="match status" value="1"/>
</dbReference>
<dbReference type="EMBL" id="JBHSXS010000004">
    <property type="protein sequence ID" value="MFC6880020.1"/>
    <property type="molecule type" value="Genomic_DNA"/>
</dbReference>
<dbReference type="Pfam" id="PF07729">
    <property type="entry name" value="FCD"/>
    <property type="match status" value="1"/>
</dbReference>
<dbReference type="SUPFAM" id="SSF48008">
    <property type="entry name" value="GntR ligand-binding domain-like"/>
    <property type="match status" value="1"/>
</dbReference>
<dbReference type="InterPro" id="IPR036388">
    <property type="entry name" value="WH-like_DNA-bd_sf"/>
</dbReference>
<evidence type="ECO:0000313" key="6">
    <source>
        <dbReference type="Proteomes" id="UP001596380"/>
    </source>
</evidence>
<protein>
    <submittedName>
        <fullName evidence="5">FadR/GntR family transcriptional regulator</fullName>
    </submittedName>
</protein>
<name>A0ABW2CG97_9ACTN</name>
<evidence type="ECO:0000256" key="3">
    <source>
        <dbReference type="ARBA" id="ARBA00023163"/>
    </source>
</evidence>
<keyword evidence="6" id="KW-1185">Reference proteome</keyword>
<dbReference type="RefSeq" id="WP_309239575.1">
    <property type="nucleotide sequence ID" value="NZ_JBHSXS010000004.1"/>
</dbReference>
<dbReference type="PANTHER" id="PTHR43537:SF47">
    <property type="entry name" value="REGULATORY PROTEIN GNTR HTH"/>
    <property type="match status" value="1"/>
</dbReference>
<dbReference type="PROSITE" id="PS50949">
    <property type="entry name" value="HTH_GNTR"/>
    <property type="match status" value="1"/>
</dbReference>
<dbReference type="PANTHER" id="PTHR43537">
    <property type="entry name" value="TRANSCRIPTIONAL REGULATOR, GNTR FAMILY"/>
    <property type="match status" value="1"/>
</dbReference>
<keyword evidence="1" id="KW-0805">Transcription regulation</keyword>
<keyword evidence="3" id="KW-0804">Transcription</keyword>
<dbReference type="InterPro" id="IPR011711">
    <property type="entry name" value="GntR_C"/>
</dbReference>
<dbReference type="Gene3D" id="1.10.10.10">
    <property type="entry name" value="Winged helix-like DNA-binding domain superfamily/Winged helix DNA-binding domain"/>
    <property type="match status" value="1"/>
</dbReference>
<sequence length="238" mass="26047">MALSPIPGGSTVDAVLDQLQSEVSGGTWRVGDRIPAELDLAARLGVSRPAVREAIRALSHVGVLEVRRGDGTYVRSSADPRPLFRDMARATARDVFEVQLAYDVQAARLAARRRTEQDIEHLEELLRVRDETKEAEAFGEADARFHLRIAEATRNPVLIESCRFFKDRLRDSMRAIRLDEQVPEAGPEAHRAVLDAVIARDAEAAARAAAAVVEPTLAVVTALVERDEAAARDRGAGR</sequence>
<dbReference type="Proteomes" id="UP001596380">
    <property type="component" value="Unassembled WGS sequence"/>
</dbReference>
<dbReference type="PRINTS" id="PR00035">
    <property type="entry name" value="HTHGNTR"/>
</dbReference>
<dbReference type="SMART" id="SM00895">
    <property type="entry name" value="FCD"/>
    <property type="match status" value="1"/>
</dbReference>
<evidence type="ECO:0000259" key="4">
    <source>
        <dbReference type="PROSITE" id="PS50949"/>
    </source>
</evidence>